<accession>C0BF00</accession>
<gene>
    <name evidence="3" type="ORF">COPCOM_03762</name>
</gene>
<protein>
    <submittedName>
        <fullName evidence="3">Uncharacterized protein</fullName>
    </submittedName>
</protein>
<proteinExistence type="predicted"/>
<keyword evidence="2" id="KW-0812">Transmembrane</keyword>
<organism evidence="3 4">
    <name type="scientific">Coprococcus comes ATCC 27758</name>
    <dbReference type="NCBI Taxonomy" id="470146"/>
    <lineage>
        <taxon>Bacteria</taxon>
        <taxon>Bacillati</taxon>
        <taxon>Bacillota</taxon>
        <taxon>Clostridia</taxon>
        <taxon>Lachnospirales</taxon>
        <taxon>Lachnospiraceae</taxon>
        <taxon>Coprococcus</taxon>
    </lineage>
</organism>
<comment type="caution">
    <text evidence="3">The sequence shown here is derived from an EMBL/GenBank/DDBJ whole genome shotgun (WGS) entry which is preliminary data.</text>
</comment>
<feature type="transmembrane region" description="Helical" evidence="2">
    <location>
        <begin position="142"/>
        <end position="164"/>
    </location>
</feature>
<keyword evidence="2" id="KW-0472">Membrane</keyword>
<keyword evidence="2" id="KW-1133">Transmembrane helix</keyword>
<dbReference type="HOGENOM" id="CLU_1060550_0_0_9"/>
<feature type="region of interest" description="Disordered" evidence="1">
    <location>
        <begin position="1"/>
        <end position="32"/>
    </location>
</feature>
<feature type="compositionally biased region" description="Basic residues" evidence="1">
    <location>
        <begin position="1"/>
        <end position="23"/>
    </location>
</feature>
<dbReference type="AlphaFoldDB" id="C0BF00"/>
<sequence length="262" mass="31838">MYRKYEKKRRKLQKKRYKKAKRQYNRELMRESADRQTEWIQEQIQKHKEKKEEKRNREVTDYGYDLPSSYEYVNENEPETSSASSFRFFSDDFATYILNHWDREFDVVHFLFPIVSVIMLFIFVPISRFAELDGVRVTTGAWLIYDLLFFVLWIIPFDIIVFIFKKLSVLYVKSHYLEFEEETDEEIEQDIADDPEDHNDNIPYAEESDFEDDTIYTEERKPIPKIIPKKKKAPFNVEAFAKECNAYVVKQERQEEQENLQH</sequence>
<evidence type="ECO:0000256" key="1">
    <source>
        <dbReference type="SAM" id="MobiDB-lite"/>
    </source>
</evidence>
<feature type="transmembrane region" description="Helical" evidence="2">
    <location>
        <begin position="107"/>
        <end position="130"/>
    </location>
</feature>
<dbReference type="EMBL" id="ABVR01000046">
    <property type="protein sequence ID" value="EEG87845.1"/>
    <property type="molecule type" value="Genomic_DNA"/>
</dbReference>
<evidence type="ECO:0000313" key="4">
    <source>
        <dbReference type="Proteomes" id="UP000003793"/>
    </source>
</evidence>
<reference evidence="3 4" key="2">
    <citation type="submission" date="2009-03" db="EMBL/GenBank/DDBJ databases">
        <title>Draft genome sequence of Coprococcus comes (ATCC 27758).</title>
        <authorList>
            <person name="Sudarsanam P."/>
            <person name="Ley R."/>
            <person name="Guruge J."/>
            <person name="Turnbaugh P.J."/>
            <person name="Mahowald M."/>
            <person name="Liep D."/>
            <person name="Gordon J."/>
        </authorList>
    </citation>
    <scope>NUCLEOTIDE SEQUENCE [LARGE SCALE GENOMIC DNA]</scope>
    <source>
        <strain evidence="3 4">ATCC 27758</strain>
    </source>
</reference>
<reference evidence="3 4" key="1">
    <citation type="submission" date="2009-02" db="EMBL/GenBank/DDBJ databases">
        <authorList>
            <person name="Fulton L."/>
            <person name="Clifton S."/>
            <person name="Fulton B."/>
            <person name="Xu J."/>
            <person name="Minx P."/>
            <person name="Pepin K.H."/>
            <person name="Johnson M."/>
            <person name="Bhonagiri V."/>
            <person name="Nash W.E."/>
            <person name="Mardis E.R."/>
            <person name="Wilson R.K."/>
        </authorList>
    </citation>
    <scope>NUCLEOTIDE SEQUENCE [LARGE SCALE GENOMIC DNA]</scope>
    <source>
        <strain evidence="3 4">ATCC 27758</strain>
    </source>
</reference>
<name>C0BF00_9FIRM</name>
<evidence type="ECO:0000313" key="3">
    <source>
        <dbReference type="EMBL" id="EEG87845.1"/>
    </source>
</evidence>
<evidence type="ECO:0000256" key="2">
    <source>
        <dbReference type="SAM" id="Phobius"/>
    </source>
</evidence>
<dbReference type="Proteomes" id="UP000003793">
    <property type="component" value="Unassembled WGS sequence"/>
</dbReference>